<dbReference type="PANTHER" id="PTHR43434">
    <property type="entry name" value="PHOSPHOGLYCOLATE PHOSPHATASE"/>
    <property type="match status" value="1"/>
</dbReference>
<dbReference type="GO" id="GO:0006281">
    <property type="term" value="P:DNA repair"/>
    <property type="evidence" value="ECO:0007669"/>
    <property type="project" value="TreeGrafter"/>
</dbReference>
<dbReference type="InterPro" id="IPR023198">
    <property type="entry name" value="PGP-like_dom2"/>
</dbReference>
<dbReference type="InterPro" id="IPR023214">
    <property type="entry name" value="HAD_sf"/>
</dbReference>
<accession>A0A6S9FK33</accession>
<dbReference type="NCBIfam" id="TIGR01509">
    <property type="entry name" value="HAD-SF-IA-v3"/>
    <property type="match status" value="1"/>
</dbReference>
<dbReference type="InterPro" id="IPR050155">
    <property type="entry name" value="HAD-like_hydrolase_sf"/>
</dbReference>
<dbReference type="GO" id="GO:0008967">
    <property type="term" value="F:phosphoglycolate phosphatase activity"/>
    <property type="evidence" value="ECO:0007669"/>
    <property type="project" value="TreeGrafter"/>
</dbReference>
<dbReference type="InterPro" id="IPR036412">
    <property type="entry name" value="HAD-like_sf"/>
</dbReference>
<protein>
    <submittedName>
        <fullName evidence="1">Uncharacterized protein</fullName>
    </submittedName>
</protein>
<evidence type="ECO:0000313" key="1">
    <source>
        <dbReference type="EMBL" id="CAE0626068.1"/>
    </source>
</evidence>
<dbReference type="AlphaFoldDB" id="A0A6S9FK33"/>
<proteinExistence type="predicted"/>
<dbReference type="PANTHER" id="PTHR43434:SF1">
    <property type="entry name" value="PHOSPHOGLYCOLATE PHOSPHATASE"/>
    <property type="match status" value="1"/>
</dbReference>
<dbReference type="Gene3D" id="3.40.50.1000">
    <property type="entry name" value="HAD superfamily/HAD-like"/>
    <property type="match status" value="1"/>
</dbReference>
<sequence length="382" mass="39880">MKIVKALTFAASGLSASYTNVAAFSTTSSVWNPKRHGAFAGLVAQHRASHGNVMMMNSKATVLFDFDGTIGDTETPAMKIAFWELAPYFVSAEKDGVLPDETAYVQDNAGKAFEFMMEVCEEQRAAAGLPSLAEARGKENPAVMGAVDAARSALGLRTFPEILAQDGALPDLLAQQKEETVEGLSKVAGPNPGVADVLARLTADAVPFAIATTSPKPRVPVSITSCGFDAYFPADKVWSGESDFDPPRFKPDPAVYLLAAEKEGQVPSMCIAVEDSASGVGSASNAKMGLIVGYVGSSHIPAEKKASHAAELIAGTRAEDGRGADLVVHDFADLLPIVAAFQASRDAGEGPAQLGDRLKALESTFIGESWYNAAAFSASASA</sequence>
<dbReference type="Gene3D" id="1.10.150.240">
    <property type="entry name" value="Putative phosphatase, domain 2"/>
    <property type="match status" value="1"/>
</dbReference>
<dbReference type="SUPFAM" id="SSF56784">
    <property type="entry name" value="HAD-like"/>
    <property type="match status" value="1"/>
</dbReference>
<dbReference type="InterPro" id="IPR006439">
    <property type="entry name" value="HAD-SF_hydro_IA"/>
</dbReference>
<dbReference type="SFLD" id="SFLDG01129">
    <property type="entry name" value="C1.5:_HAD__Beta-PGM__Phosphata"/>
    <property type="match status" value="1"/>
</dbReference>
<name>A0A6S9FK33_HETAK</name>
<dbReference type="EMBL" id="HBIU01010969">
    <property type="protein sequence ID" value="CAE0626068.1"/>
    <property type="molecule type" value="Transcribed_RNA"/>
</dbReference>
<organism evidence="1">
    <name type="scientific">Heterosigma akashiwo</name>
    <name type="common">Chromophytic alga</name>
    <name type="synonym">Heterosigma carterae</name>
    <dbReference type="NCBI Taxonomy" id="2829"/>
    <lineage>
        <taxon>Eukaryota</taxon>
        <taxon>Sar</taxon>
        <taxon>Stramenopiles</taxon>
        <taxon>Ochrophyta</taxon>
        <taxon>Raphidophyceae</taxon>
        <taxon>Chattonellales</taxon>
        <taxon>Chattonellaceae</taxon>
        <taxon>Heterosigma</taxon>
    </lineage>
</organism>
<dbReference type="Pfam" id="PF00702">
    <property type="entry name" value="Hydrolase"/>
    <property type="match status" value="1"/>
</dbReference>
<dbReference type="SFLD" id="SFLDS00003">
    <property type="entry name" value="Haloacid_Dehalogenase"/>
    <property type="match status" value="1"/>
</dbReference>
<gene>
    <name evidence="1" type="ORF">HAKA00212_LOCUS4743</name>
</gene>
<reference evidence="1" key="1">
    <citation type="submission" date="2021-01" db="EMBL/GenBank/DDBJ databases">
        <authorList>
            <person name="Corre E."/>
            <person name="Pelletier E."/>
            <person name="Niang G."/>
            <person name="Scheremetjew M."/>
            <person name="Finn R."/>
            <person name="Kale V."/>
            <person name="Holt S."/>
            <person name="Cochrane G."/>
            <person name="Meng A."/>
            <person name="Brown T."/>
            <person name="Cohen L."/>
        </authorList>
    </citation>
    <scope>NUCLEOTIDE SEQUENCE</scope>
    <source>
        <strain evidence="1">CCMP3107</strain>
    </source>
</reference>